<dbReference type="PANTHER" id="PTHR11452:SF42">
    <property type="entry name" value="ALPHA-GALACTOSIDASE"/>
    <property type="match status" value="1"/>
</dbReference>
<keyword evidence="2 4" id="KW-0378">Hydrolase</keyword>
<keyword evidence="5" id="KW-1185">Reference proteome</keyword>
<accession>A0A4Q1CB84</accession>
<comment type="caution">
    <text evidence="4">The sequence shown here is derived from an EMBL/GenBank/DDBJ whole genome shotgun (WGS) entry which is preliminary data.</text>
</comment>
<dbReference type="EMBL" id="SDHX01000001">
    <property type="protein sequence ID" value="RXK56355.1"/>
    <property type="molecule type" value="Genomic_DNA"/>
</dbReference>
<dbReference type="Gene3D" id="3.20.20.70">
    <property type="entry name" value="Aldolase class I"/>
    <property type="match status" value="1"/>
</dbReference>
<protein>
    <submittedName>
        <fullName evidence="4">Glycoside hydrolase family 27 protein</fullName>
    </submittedName>
</protein>
<dbReference type="InterPro" id="IPR013785">
    <property type="entry name" value="Aldolase_TIM"/>
</dbReference>
<dbReference type="InterPro" id="IPR013780">
    <property type="entry name" value="Glyco_hydro_b"/>
</dbReference>
<keyword evidence="3" id="KW-0326">Glycosidase</keyword>
<name>A0A4Q1CB84_9BACT</name>
<dbReference type="GO" id="GO:0005975">
    <property type="term" value="P:carbohydrate metabolic process"/>
    <property type="evidence" value="ECO:0007669"/>
    <property type="project" value="InterPro"/>
</dbReference>
<evidence type="ECO:0000256" key="1">
    <source>
        <dbReference type="ARBA" id="ARBA00009743"/>
    </source>
</evidence>
<dbReference type="RefSeq" id="WP_129047724.1">
    <property type="nucleotide sequence ID" value="NZ_SDHX01000001.1"/>
</dbReference>
<organism evidence="4 5">
    <name type="scientific">Oleiharenicola lentus</name>
    <dbReference type="NCBI Taxonomy" id="2508720"/>
    <lineage>
        <taxon>Bacteria</taxon>
        <taxon>Pseudomonadati</taxon>
        <taxon>Verrucomicrobiota</taxon>
        <taxon>Opitutia</taxon>
        <taxon>Opitutales</taxon>
        <taxon>Opitutaceae</taxon>
        <taxon>Oleiharenicola</taxon>
    </lineage>
</organism>
<gene>
    <name evidence="4" type="ORF">ESB00_10935</name>
</gene>
<dbReference type="InterPro" id="IPR002241">
    <property type="entry name" value="Glyco_hydro_27"/>
</dbReference>
<comment type="similarity">
    <text evidence="1">Belongs to the glycosyl hydrolase 27 family.</text>
</comment>
<dbReference type="Proteomes" id="UP000290218">
    <property type="component" value="Unassembled WGS sequence"/>
</dbReference>
<dbReference type="OrthoDB" id="9807519at2"/>
<dbReference type="GO" id="GO:0004553">
    <property type="term" value="F:hydrolase activity, hydrolyzing O-glycosyl compounds"/>
    <property type="evidence" value="ECO:0007669"/>
    <property type="project" value="InterPro"/>
</dbReference>
<dbReference type="SUPFAM" id="SSF51445">
    <property type="entry name" value="(Trans)glycosidases"/>
    <property type="match status" value="1"/>
</dbReference>
<evidence type="ECO:0000256" key="2">
    <source>
        <dbReference type="ARBA" id="ARBA00022801"/>
    </source>
</evidence>
<evidence type="ECO:0000256" key="3">
    <source>
        <dbReference type="ARBA" id="ARBA00023295"/>
    </source>
</evidence>
<evidence type="ECO:0000313" key="4">
    <source>
        <dbReference type="EMBL" id="RXK56355.1"/>
    </source>
</evidence>
<dbReference type="CDD" id="cd14792">
    <property type="entry name" value="GH27"/>
    <property type="match status" value="1"/>
</dbReference>
<proteinExistence type="inferred from homology"/>
<evidence type="ECO:0000313" key="5">
    <source>
        <dbReference type="Proteomes" id="UP000290218"/>
    </source>
</evidence>
<dbReference type="PANTHER" id="PTHR11452">
    <property type="entry name" value="ALPHA-GALACTOSIDASE/ALPHA-N-ACETYLGALACTOSAMINIDASE"/>
    <property type="match status" value="1"/>
</dbReference>
<dbReference type="InterPro" id="IPR017853">
    <property type="entry name" value="GH"/>
</dbReference>
<dbReference type="Gene3D" id="2.60.40.1180">
    <property type="entry name" value="Golgi alpha-mannosidase II"/>
    <property type="match status" value="1"/>
</dbReference>
<dbReference type="AlphaFoldDB" id="A0A4Q1CB84"/>
<reference evidence="4 5" key="1">
    <citation type="submission" date="2019-01" db="EMBL/GenBank/DDBJ databases">
        <title>Lacunisphaera sp. strain TWA-58.</title>
        <authorList>
            <person name="Chen W.-M."/>
        </authorList>
    </citation>
    <scope>NUCLEOTIDE SEQUENCE [LARGE SCALE GENOMIC DNA]</scope>
    <source>
        <strain evidence="4 5">TWA-58</strain>
    </source>
</reference>
<sequence length="457" mass="50341">MRILCPIPPLGWNSFDSFGGYLHEQAAFAQLEAFAEKLAPAGYDTFVVDIGWYGEYAFKPGTNYPSPTTKHALDIHLDPHGLPLPSTCYFPNGFGGLIARTHQLGLKFGVHLMRGIPRKAVQLRLPIKGAPAGVTAADIADPTSTCPWCHYNYGVNMDKPGAQEWHDSLVAHLAAWGVDFIKADDITGYPLEIEAFVKAIAKCGRPIVLSLSHGGEADPALLPVYRQSDLVRITKDIWDDPESIERSFNAWEHWAPHARPGFWPDLDMIPFGDLQTMSPEPAPGELPEGKNPSLCGKGFKRTCQLTPDQRRTFMTQRALAASPLFVGGDLTTMAVEDLRLLTDPRLLACNQNGIAGTVRYMRGDVQVWHVPHRSKLGHGWLGVFNRNPARREESLVLTADRLNLPAHTRLHNIWAGSDLGTLAARPHLMLPPLGCVFLEYAGARHESAVVSPEHPTD</sequence>